<evidence type="ECO:0000259" key="2">
    <source>
        <dbReference type="Pfam" id="PF13817"/>
    </source>
</evidence>
<dbReference type="Pfam" id="PF03050">
    <property type="entry name" value="DDE_Tnp_IS66"/>
    <property type="match status" value="1"/>
</dbReference>
<gene>
    <name evidence="3" type="ORF">J2W69_004095</name>
</gene>
<comment type="caution">
    <text evidence="3">The sequence shown here is derived from an EMBL/GenBank/DDBJ whole genome shotgun (WGS) entry which is preliminary data.</text>
</comment>
<dbReference type="EMBL" id="JAVDWR010000034">
    <property type="protein sequence ID" value="MDR7123112.1"/>
    <property type="molecule type" value="Genomic_DNA"/>
</dbReference>
<dbReference type="InterPro" id="IPR004291">
    <property type="entry name" value="Transposase_IS66_central"/>
</dbReference>
<evidence type="ECO:0000313" key="4">
    <source>
        <dbReference type="Proteomes" id="UP001257909"/>
    </source>
</evidence>
<proteinExistence type="predicted"/>
<feature type="domain" description="Transposase IS66 C-terminal" evidence="2">
    <location>
        <begin position="48"/>
        <end position="84"/>
    </location>
</feature>
<reference evidence="3 4" key="1">
    <citation type="submission" date="2023-07" db="EMBL/GenBank/DDBJ databases">
        <title>Sorghum-associated microbial communities from plants grown in Nebraska, USA.</title>
        <authorList>
            <person name="Schachtman D."/>
        </authorList>
    </citation>
    <scope>NUCLEOTIDE SEQUENCE [LARGE SCALE GENOMIC DNA]</scope>
    <source>
        <strain evidence="3 4">4138</strain>
    </source>
</reference>
<evidence type="ECO:0000313" key="3">
    <source>
        <dbReference type="EMBL" id="MDR7123112.1"/>
    </source>
</evidence>
<name>A0ABU1W568_9GAMM</name>
<protein>
    <recommendedName>
        <fullName evidence="5">Transposase IS66 family protein</fullName>
    </recommendedName>
</protein>
<feature type="domain" description="Transposase IS66 central" evidence="1">
    <location>
        <begin position="1"/>
        <end position="41"/>
    </location>
</feature>
<dbReference type="Proteomes" id="UP001257909">
    <property type="component" value="Unassembled WGS sequence"/>
</dbReference>
<evidence type="ECO:0008006" key="5">
    <source>
        <dbReference type="Google" id="ProtNLM"/>
    </source>
</evidence>
<dbReference type="PANTHER" id="PTHR33678">
    <property type="entry name" value="BLL1576 PROTEIN"/>
    <property type="match status" value="1"/>
</dbReference>
<dbReference type="InterPro" id="IPR039552">
    <property type="entry name" value="IS66_C"/>
</dbReference>
<accession>A0ABU1W568</accession>
<dbReference type="Pfam" id="PF13817">
    <property type="entry name" value="DDE_Tnp_IS66_C"/>
    <property type="match status" value="1"/>
</dbReference>
<evidence type="ECO:0000259" key="1">
    <source>
        <dbReference type="Pfam" id="PF03050"/>
    </source>
</evidence>
<sequence>MIRYLDGGQLNIDNNRAERAVKPFVIGHKAWLFANTRTGASAALYGQVETAKINGLGPYHYLTHLFEQLPTANTPEALAKLLPY</sequence>
<keyword evidence="4" id="KW-1185">Reference proteome</keyword>
<dbReference type="PANTHER" id="PTHR33678:SF1">
    <property type="entry name" value="BLL1576 PROTEIN"/>
    <property type="match status" value="1"/>
</dbReference>
<dbReference type="InterPro" id="IPR052344">
    <property type="entry name" value="Transposase-related"/>
</dbReference>
<organism evidence="3 4">
    <name type="scientific">Rheinheimera soli</name>
    <dbReference type="NCBI Taxonomy" id="443616"/>
    <lineage>
        <taxon>Bacteria</taxon>
        <taxon>Pseudomonadati</taxon>
        <taxon>Pseudomonadota</taxon>
        <taxon>Gammaproteobacteria</taxon>
        <taxon>Chromatiales</taxon>
        <taxon>Chromatiaceae</taxon>
        <taxon>Rheinheimera</taxon>
    </lineage>
</organism>